<dbReference type="EMBL" id="GU071086">
    <property type="protein sequence ID" value="ADB04159.1"/>
    <property type="molecule type" value="Genomic_DNA"/>
</dbReference>
<accession>D2XB32</accession>
<organismHost>
    <name type="scientific">Acanthamoeba</name>
    <dbReference type="NCBI Taxonomy" id="5754"/>
</organismHost>
<dbReference type="GeneID" id="8746633"/>
<gene>
    <name evidence="1" type="ORF">MAR_ORF396</name>
</gene>
<evidence type="ECO:0000313" key="1">
    <source>
        <dbReference type="EMBL" id="ADB04159.1"/>
    </source>
</evidence>
<dbReference type="Proteomes" id="UP000029780">
    <property type="component" value="Segment"/>
</dbReference>
<reference evidence="1 2" key="1">
    <citation type="journal article" date="2009" name="Proc. Natl. Acad. Sci. U.S.A.">
        <title>Giant Marseillevirus highlights the role of amoebae as a melting pot in emergence of chimeric microorganisms.</title>
        <authorList>
            <person name="Boyer M."/>
            <person name="Yutin N."/>
            <person name="Pagnier I."/>
            <person name="Barrassi L."/>
            <person name="Fournous G."/>
            <person name="Espinosa L."/>
            <person name="Robert C."/>
            <person name="Azza S."/>
            <person name="Sun S."/>
            <person name="Rossmann M.G."/>
            <person name="Suzan-Monti M."/>
            <person name="La Scola B."/>
            <person name="Koonin E.V."/>
            <person name="Raoult D."/>
        </authorList>
    </citation>
    <scope>NUCLEOTIDE SEQUENCE [LARGE SCALE GENOMIC DNA]</scope>
    <source>
        <strain evidence="1 2">T19</strain>
    </source>
</reference>
<name>D2XB32_GBMV</name>
<dbReference type="RefSeq" id="YP_003407121.1">
    <property type="nucleotide sequence ID" value="NC_013756.1"/>
</dbReference>
<evidence type="ECO:0000313" key="2">
    <source>
        <dbReference type="Proteomes" id="UP000029780"/>
    </source>
</evidence>
<protein>
    <submittedName>
        <fullName evidence="1">Uncharacterized protein</fullName>
    </submittedName>
</protein>
<keyword evidence="2" id="KW-1185">Reference proteome</keyword>
<organism evidence="1 2">
    <name type="scientific">Marseillevirus marseillevirus</name>
    <name type="common">GBM</name>
    <dbReference type="NCBI Taxonomy" id="694581"/>
    <lineage>
        <taxon>Viruses</taxon>
        <taxon>Varidnaviria</taxon>
        <taxon>Bamfordvirae</taxon>
        <taxon>Nucleocytoviricota</taxon>
        <taxon>Megaviricetes</taxon>
        <taxon>Pimascovirales</taxon>
        <taxon>Pimascovirales incertae sedis</taxon>
        <taxon>Marseilleviridae</taxon>
        <taxon>Marseillevirus</taxon>
        <taxon>Marseillevirus massiliense</taxon>
    </lineage>
</organism>
<dbReference type="KEGG" id="vg:8746633"/>
<dbReference type="OrthoDB" id="12428at10239"/>
<proteinExistence type="predicted"/>
<sequence>MHGVSVMSRRKKVEAQKSYPIFAQVKEYTLDPFWCDILDNFTNGNIHPGITLKDDSIVIGSEEFETFCFSDEGDQDERAETSMMIIGALRSELGIISDTERFDKKLESFSGEEQTLCWSKVKNKAKREMFVLQFTEKEQKQKALSDEERQSLYWFLMTCIDLGCIRSDSILMEDGRIKEIQGLLFDPESASYRLEEFSFPNSKSSAKAKVRPKMRVLLRKYVLAKTKAADCR</sequence>